<dbReference type="EMBL" id="FNGM01000003">
    <property type="protein sequence ID" value="SDL50948.1"/>
    <property type="molecule type" value="Genomic_DNA"/>
</dbReference>
<feature type="transmembrane region" description="Helical" evidence="6">
    <location>
        <begin position="182"/>
        <end position="201"/>
    </location>
</feature>
<keyword evidence="10" id="KW-1185">Reference proteome</keyword>
<evidence type="ECO:0000256" key="6">
    <source>
        <dbReference type="SAM" id="Phobius"/>
    </source>
</evidence>
<dbReference type="InterPro" id="IPR000620">
    <property type="entry name" value="EamA_dom"/>
</dbReference>
<evidence type="ECO:0000256" key="5">
    <source>
        <dbReference type="ARBA" id="ARBA00023136"/>
    </source>
</evidence>
<dbReference type="RefSeq" id="WP_062528277.1">
    <property type="nucleotide sequence ID" value="NZ_CP048429.1"/>
</dbReference>
<keyword evidence="4 6" id="KW-1133">Transmembrane helix</keyword>
<dbReference type="Pfam" id="PF00892">
    <property type="entry name" value="EamA"/>
    <property type="match status" value="2"/>
</dbReference>
<dbReference type="PANTHER" id="PTHR32322:SF2">
    <property type="entry name" value="EAMA DOMAIN-CONTAINING PROTEIN"/>
    <property type="match status" value="1"/>
</dbReference>
<dbReference type="PANTHER" id="PTHR32322">
    <property type="entry name" value="INNER MEMBRANE TRANSPORTER"/>
    <property type="match status" value="1"/>
</dbReference>
<evidence type="ECO:0000313" key="11">
    <source>
        <dbReference type="Proteomes" id="UP000182783"/>
    </source>
</evidence>
<evidence type="ECO:0000313" key="9">
    <source>
        <dbReference type="EMBL" id="SDL50948.1"/>
    </source>
</evidence>
<evidence type="ECO:0000256" key="1">
    <source>
        <dbReference type="ARBA" id="ARBA00004127"/>
    </source>
</evidence>
<protein>
    <submittedName>
        <fullName evidence="9">Uncharacterized membrane protein</fullName>
    </submittedName>
</protein>
<organism evidence="9 11">
    <name type="scientific">Paenibacillus jilunlii</name>
    <dbReference type="NCBI Taxonomy" id="682956"/>
    <lineage>
        <taxon>Bacteria</taxon>
        <taxon>Bacillati</taxon>
        <taxon>Bacillota</taxon>
        <taxon>Bacilli</taxon>
        <taxon>Bacillales</taxon>
        <taxon>Paenibacillaceae</taxon>
        <taxon>Paenibacillus</taxon>
    </lineage>
</organism>
<feature type="transmembrane region" description="Helical" evidence="6">
    <location>
        <begin position="216"/>
        <end position="236"/>
    </location>
</feature>
<evidence type="ECO:0000256" key="4">
    <source>
        <dbReference type="ARBA" id="ARBA00022989"/>
    </source>
</evidence>
<feature type="transmembrane region" description="Helical" evidence="6">
    <location>
        <begin position="67"/>
        <end position="89"/>
    </location>
</feature>
<feature type="transmembrane region" description="Helical" evidence="6">
    <location>
        <begin position="268"/>
        <end position="285"/>
    </location>
</feature>
<evidence type="ECO:0000313" key="8">
    <source>
        <dbReference type="EMBL" id="KWX69880.1"/>
    </source>
</evidence>
<evidence type="ECO:0000259" key="7">
    <source>
        <dbReference type="Pfam" id="PF00892"/>
    </source>
</evidence>
<evidence type="ECO:0000313" key="10">
    <source>
        <dbReference type="Proteomes" id="UP000070252"/>
    </source>
</evidence>
<sequence length="301" mass="33133">MKWKGLFIGLLFTVLYSSGAIIMKIGLLSASPLTLATLRFLIAGVLLLIFIYGFRKGKYPLPNKREWGVLLLLGLLNTSLFVGLGNLALQTISAGIFNLFLPINPFVFALFSLIFMGKNIRAKEWMGMAVSAIGLFIATYPLLANSHATLSGILLLVLAMVSMAVGSLVFKKANLQLPNLVINAWQVFIGGVILLIPAFFLEAGKPVSLDAHLVEYLIWSVFGLSIFSMGLWFYLLKQDAIKANNWLLLNPVMGYILAAIILGEPITWYAIAATVVVLFGLYLSGNFRIRQTKEKSIEQKV</sequence>
<feature type="domain" description="EamA" evidence="7">
    <location>
        <begin position="4"/>
        <end position="139"/>
    </location>
</feature>
<feature type="transmembrane region" description="Helical" evidence="6">
    <location>
        <begin position="149"/>
        <end position="170"/>
    </location>
</feature>
<feature type="transmembrane region" description="Helical" evidence="6">
    <location>
        <begin position="36"/>
        <end position="55"/>
    </location>
</feature>
<dbReference type="OrthoDB" id="149142at2"/>
<dbReference type="InterPro" id="IPR050638">
    <property type="entry name" value="AA-Vitamin_Transporters"/>
</dbReference>
<reference evidence="9 11" key="2">
    <citation type="submission" date="2016-10" db="EMBL/GenBank/DDBJ databases">
        <authorList>
            <person name="de Groot N.N."/>
        </authorList>
    </citation>
    <scope>NUCLEOTIDE SEQUENCE [LARGE SCALE GENOMIC DNA]</scope>
    <source>
        <strain evidence="9 11">CGMCC 1.10239</strain>
    </source>
</reference>
<dbReference type="GO" id="GO:0016020">
    <property type="term" value="C:membrane"/>
    <property type="evidence" value="ECO:0007669"/>
    <property type="project" value="UniProtKB-SubCell"/>
</dbReference>
<dbReference type="InterPro" id="IPR037185">
    <property type="entry name" value="EmrE-like"/>
</dbReference>
<dbReference type="SUPFAM" id="SSF103481">
    <property type="entry name" value="Multidrug resistance efflux transporter EmrE"/>
    <property type="match status" value="2"/>
</dbReference>
<dbReference type="Proteomes" id="UP000182783">
    <property type="component" value="Unassembled WGS sequence"/>
</dbReference>
<evidence type="ECO:0000256" key="2">
    <source>
        <dbReference type="ARBA" id="ARBA00007362"/>
    </source>
</evidence>
<dbReference type="EMBL" id="LIPY01000124">
    <property type="protein sequence ID" value="KWX69880.1"/>
    <property type="molecule type" value="Genomic_DNA"/>
</dbReference>
<gene>
    <name evidence="8" type="ORF">AML91_29390</name>
    <name evidence="9" type="ORF">SAMN05216191_103327</name>
</gene>
<name>A0A1G9KME4_9BACL</name>
<comment type="similarity">
    <text evidence="2">Belongs to the EamA transporter family.</text>
</comment>
<keyword evidence="3 6" id="KW-0812">Transmembrane</keyword>
<evidence type="ECO:0000256" key="3">
    <source>
        <dbReference type="ARBA" id="ARBA00022692"/>
    </source>
</evidence>
<comment type="subcellular location">
    <subcellularLocation>
        <location evidence="1">Endomembrane system</location>
        <topology evidence="1">Multi-pass membrane protein</topology>
    </subcellularLocation>
</comment>
<feature type="transmembrane region" description="Helical" evidence="6">
    <location>
        <begin position="125"/>
        <end position="143"/>
    </location>
</feature>
<reference evidence="8 10" key="1">
    <citation type="submission" date="2015-08" db="EMBL/GenBank/DDBJ databases">
        <title>Genome of Paenibacillus jilunlii.</title>
        <authorList>
            <person name="Sant'Anna F.H."/>
            <person name="Ambrosini A."/>
            <person name="Souza R."/>
            <person name="Bach E."/>
            <person name="Fernandes G."/>
            <person name="Balsanelli E."/>
            <person name="Baura V.A."/>
            <person name="Pedrosa F.O."/>
            <person name="Souza E.M."/>
            <person name="Passaglia L."/>
        </authorList>
    </citation>
    <scope>NUCLEOTIDE SEQUENCE [LARGE SCALE GENOMIC DNA]</scope>
    <source>
        <strain evidence="8 10">DSM 23019</strain>
    </source>
</reference>
<keyword evidence="5 6" id="KW-0472">Membrane</keyword>
<feature type="transmembrane region" description="Helical" evidence="6">
    <location>
        <begin position="243"/>
        <end position="262"/>
    </location>
</feature>
<feature type="domain" description="EamA" evidence="7">
    <location>
        <begin position="151"/>
        <end position="284"/>
    </location>
</feature>
<dbReference type="AlphaFoldDB" id="A0A1G9KME4"/>
<dbReference type="Proteomes" id="UP000070252">
    <property type="component" value="Unassembled WGS sequence"/>
</dbReference>
<feature type="transmembrane region" description="Helical" evidence="6">
    <location>
        <begin position="95"/>
        <end position="116"/>
    </location>
</feature>
<accession>A0A1G9KME4</accession>
<proteinExistence type="inferred from homology"/>